<dbReference type="Pfam" id="PF13424">
    <property type="entry name" value="TPR_12"/>
    <property type="match status" value="1"/>
</dbReference>
<dbReference type="Pfam" id="PF00486">
    <property type="entry name" value="Trans_reg_C"/>
    <property type="match status" value="1"/>
</dbReference>
<accession>A0A7W7WLD2</accession>
<dbReference type="GO" id="GO:0043531">
    <property type="term" value="F:ADP binding"/>
    <property type="evidence" value="ECO:0007669"/>
    <property type="project" value="InterPro"/>
</dbReference>
<dbReference type="GO" id="GO:0003677">
    <property type="term" value="F:DNA binding"/>
    <property type="evidence" value="ECO:0007669"/>
    <property type="project" value="UniProtKB-UniRule"/>
</dbReference>
<reference evidence="10 11" key="1">
    <citation type="submission" date="2020-08" db="EMBL/GenBank/DDBJ databases">
        <title>Sequencing the genomes of 1000 actinobacteria strains.</title>
        <authorList>
            <person name="Klenk H.-P."/>
        </authorList>
    </citation>
    <scope>NUCLEOTIDE SEQUENCE [LARGE SCALE GENOMIC DNA]</scope>
    <source>
        <strain evidence="10 11">DSM 44786</strain>
    </source>
</reference>
<dbReference type="Gene3D" id="1.25.40.10">
    <property type="entry name" value="Tetratricopeptide repeat domain"/>
    <property type="match status" value="3"/>
</dbReference>
<name>A0A7W7WLD2_9ACTN</name>
<dbReference type="InterPro" id="IPR019734">
    <property type="entry name" value="TPR_rpt"/>
</dbReference>
<dbReference type="SMART" id="SM00028">
    <property type="entry name" value="TPR"/>
    <property type="match status" value="6"/>
</dbReference>
<dbReference type="Pfam" id="PF13374">
    <property type="entry name" value="TPR_10"/>
    <property type="match status" value="1"/>
</dbReference>
<dbReference type="PROSITE" id="PS51755">
    <property type="entry name" value="OMPR_PHOB"/>
    <property type="match status" value="1"/>
</dbReference>
<keyword evidence="11" id="KW-1185">Reference proteome</keyword>
<evidence type="ECO:0000259" key="9">
    <source>
        <dbReference type="PROSITE" id="PS51755"/>
    </source>
</evidence>
<evidence type="ECO:0000256" key="3">
    <source>
        <dbReference type="ARBA" id="ARBA00023015"/>
    </source>
</evidence>
<dbReference type="CDD" id="cd15831">
    <property type="entry name" value="BTAD"/>
    <property type="match status" value="1"/>
</dbReference>
<sequence>MLTIRLFGAVEIRAAAQLVPLRSNRERAVLAALAHDLGKAVSHDVLTQRVWDDEPPANALALLYSYVSRLRRAFRDAIEQTGSDGPAPEVTSGPRTYTLEADRTAVDWHRYLRAAARARTLAEAGDDRAALAAFDQAEALWHGEALAGLPGLWAQATRTRMAEQRLATTLHRYPIELRLGRFTDLVPELSRQLDQHPGNESLAGHLLIALYGAGRPGDALTTFQRVRHHLLNELGTDPGPQLTHLHDRILNQAPVAELLPDRQPAPRGTSHRSTALSNLPGMSHLIGRDDVLAQVAEADRQRARIQVLSGMPGVGKTELALHAADRLQSRYPDGRIYLSLQGHSTPQSPPLPTHSALLFLLRTLGAPADSLHADTAELSTRWRTELAARRMVVILDDVASPEQVRPLLPDSPSSTALLTSRHRLTELSGAHTHFLDLLPEAESIALFRHLVGQERTDDIAQVGDIVARLGQLPLALAIGAARLKGRPTWTLERLARRLAREPGRLGEIRDEFRDVARVFEMSYLALSGDQRSGFRRLGLHPGPDFGSFEAEALIGRPGGQSERIIESLLNCHLLQEISPERYRFHDLLGEYARTLAQREEPTGEREAAVRRLVLTCIRLADQADRILYPGRPRLPVTGIEGTDPHWTDEADPHHWLTESCAALVATELQARGAGLMVEAAQLSHVLAEFLRQEGHWVAAAEMHHASSAHWRTVGNRRAEGRSRIDLSVSYSNTSRNSLAGEAGERALALTRAARDPEGEAEALTQLARLHLRTGEYETALDLQRKALTLPINRANRIRYSNGHGIILLHLSEPAEALVAFFEALSEARRSGDIRKEGQALNNIGNVYLEMGDQQSARRTFEESLTLSRISGTDSDRAMIRINLAETLPLPEELLTAVRLCQAGLETFRQLDDRQHVVKTLNILGGTYLRADRPRDAVDRFTEAAQVAHEVGAVHEEIIALRGAGRAETALGHLRQATQHLGAAVTLARATRLPGAEAEAADSLAAALLRFGRPSEAQAMWQRAVALGSSLDLGESDYLRACLRPIQ</sequence>
<dbReference type="InterPro" id="IPR016032">
    <property type="entry name" value="Sig_transdc_resp-reg_C-effctor"/>
</dbReference>
<evidence type="ECO:0000313" key="11">
    <source>
        <dbReference type="Proteomes" id="UP000573327"/>
    </source>
</evidence>
<keyword evidence="5" id="KW-0804">Transcription</keyword>
<organism evidence="10 11">
    <name type="scientific">Kitasatospora gansuensis</name>
    <dbReference type="NCBI Taxonomy" id="258050"/>
    <lineage>
        <taxon>Bacteria</taxon>
        <taxon>Bacillati</taxon>
        <taxon>Actinomycetota</taxon>
        <taxon>Actinomycetes</taxon>
        <taxon>Kitasatosporales</taxon>
        <taxon>Streptomycetaceae</taxon>
        <taxon>Kitasatospora</taxon>
    </lineage>
</organism>
<comment type="similarity">
    <text evidence="1">Belongs to the AfsR/DnrI/RedD regulatory family.</text>
</comment>
<dbReference type="Gene3D" id="1.10.10.10">
    <property type="entry name" value="Winged helix-like DNA-binding domain superfamily/Winged helix DNA-binding domain"/>
    <property type="match status" value="1"/>
</dbReference>
<dbReference type="InterPro" id="IPR027417">
    <property type="entry name" value="P-loop_NTPase"/>
</dbReference>
<evidence type="ECO:0000256" key="4">
    <source>
        <dbReference type="ARBA" id="ARBA00023125"/>
    </source>
</evidence>
<keyword evidence="4 7" id="KW-0238">DNA-binding</keyword>
<dbReference type="SMART" id="SM01043">
    <property type="entry name" value="BTAD"/>
    <property type="match status" value="1"/>
</dbReference>
<dbReference type="SUPFAM" id="SSF48452">
    <property type="entry name" value="TPR-like"/>
    <property type="match status" value="4"/>
</dbReference>
<dbReference type="PROSITE" id="PS50005">
    <property type="entry name" value="TPR"/>
    <property type="match status" value="2"/>
</dbReference>
<evidence type="ECO:0000256" key="8">
    <source>
        <dbReference type="SAM" id="MobiDB-lite"/>
    </source>
</evidence>
<dbReference type="PANTHER" id="PTHR35807:SF1">
    <property type="entry name" value="TRANSCRIPTIONAL REGULATOR REDD"/>
    <property type="match status" value="1"/>
</dbReference>
<feature type="region of interest" description="Disordered" evidence="8">
    <location>
        <begin position="260"/>
        <end position="280"/>
    </location>
</feature>
<dbReference type="InterPro" id="IPR011990">
    <property type="entry name" value="TPR-like_helical_dom_sf"/>
</dbReference>
<proteinExistence type="inferred from homology"/>
<dbReference type="PANTHER" id="PTHR35807">
    <property type="entry name" value="TRANSCRIPTIONAL REGULATOR REDD-RELATED"/>
    <property type="match status" value="1"/>
</dbReference>
<evidence type="ECO:0000256" key="5">
    <source>
        <dbReference type="ARBA" id="ARBA00023163"/>
    </source>
</evidence>
<dbReference type="InterPro" id="IPR051677">
    <property type="entry name" value="AfsR-DnrI-RedD_regulator"/>
</dbReference>
<feature type="repeat" description="TPR" evidence="6">
    <location>
        <begin position="760"/>
        <end position="793"/>
    </location>
</feature>
<dbReference type="Gene3D" id="3.40.50.300">
    <property type="entry name" value="P-loop containing nucleotide triphosphate hydrolases"/>
    <property type="match status" value="1"/>
</dbReference>
<keyword evidence="3" id="KW-0805">Transcription regulation</keyword>
<dbReference type="AlphaFoldDB" id="A0A7W7WLD2"/>
<dbReference type="InterPro" id="IPR002182">
    <property type="entry name" value="NB-ARC"/>
</dbReference>
<dbReference type="GO" id="GO:0000160">
    <property type="term" value="P:phosphorelay signal transduction system"/>
    <property type="evidence" value="ECO:0007669"/>
    <property type="project" value="UniProtKB-KW"/>
</dbReference>
<keyword evidence="6" id="KW-0802">TPR repeat</keyword>
<dbReference type="Proteomes" id="UP000573327">
    <property type="component" value="Unassembled WGS sequence"/>
</dbReference>
<evidence type="ECO:0000256" key="7">
    <source>
        <dbReference type="PROSITE-ProRule" id="PRU01091"/>
    </source>
</evidence>
<feature type="repeat" description="TPR" evidence="6">
    <location>
        <begin position="837"/>
        <end position="870"/>
    </location>
</feature>
<evidence type="ECO:0000256" key="1">
    <source>
        <dbReference type="ARBA" id="ARBA00005820"/>
    </source>
</evidence>
<dbReference type="SUPFAM" id="SSF46894">
    <property type="entry name" value="C-terminal effector domain of the bipartite response regulators"/>
    <property type="match status" value="1"/>
</dbReference>
<dbReference type="GO" id="GO:0006355">
    <property type="term" value="P:regulation of DNA-templated transcription"/>
    <property type="evidence" value="ECO:0007669"/>
    <property type="project" value="InterPro"/>
</dbReference>
<keyword evidence="2" id="KW-0902">Two-component regulatory system</keyword>
<dbReference type="PRINTS" id="PR00364">
    <property type="entry name" value="DISEASERSIST"/>
</dbReference>
<evidence type="ECO:0000313" key="10">
    <source>
        <dbReference type="EMBL" id="MBB4951331.1"/>
    </source>
</evidence>
<dbReference type="Pfam" id="PF00931">
    <property type="entry name" value="NB-ARC"/>
    <property type="match status" value="1"/>
</dbReference>
<dbReference type="RefSeq" id="WP_184923205.1">
    <property type="nucleotide sequence ID" value="NZ_JACHJR010000001.1"/>
</dbReference>
<gene>
    <name evidence="10" type="ORF">F4556_006866</name>
</gene>
<dbReference type="InterPro" id="IPR005158">
    <property type="entry name" value="BTAD"/>
</dbReference>
<dbReference type="InterPro" id="IPR001867">
    <property type="entry name" value="OmpR/PhoB-type_DNA-bd"/>
</dbReference>
<protein>
    <submittedName>
        <fullName evidence="10">DNA-binding SARP family transcriptional activator/tetratricopeptide (TPR) repeat protein</fullName>
    </submittedName>
</protein>
<evidence type="ECO:0000256" key="6">
    <source>
        <dbReference type="PROSITE-ProRule" id="PRU00339"/>
    </source>
</evidence>
<dbReference type="Pfam" id="PF03704">
    <property type="entry name" value="BTAD"/>
    <property type="match status" value="1"/>
</dbReference>
<evidence type="ECO:0000256" key="2">
    <source>
        <dbReference type="ARBA" id="ARBA00023012"/>
    </source>
</evidence>
<dbReference type="EMBL" id="JACHJR010000001">
    <property type="protein sequence ID" value="MBB4951331.1"/>
    <property type="molecule type" value="Genomic_DNA"/>
</dbReference>
<dbReference type="InterPro" id="IPR036388">
    <property type="entry name" value="WH-like_DNA-bd_sf"/>
</dbReference>
<feature type="domain" description="OmpR/PhoB-type" evidence="9">
    <location>
        <begin position="1"/>
        <end position="101"/>
    </location>
</feature>
<dbReference type="SUPFAM" id="SSF52540">
    <property type="entry name" value="P-loop containing nucleoside triphosphate hydrolases"/>
    <property type="match status" value="1"/>
</dbReference>
<comment type="caution">
    <text evidence="10">The sequence shown here is derived from an EMBL/GenBank/DDBJ whole genome shotgun (WGS) entry which is preliminary data.</text>
</comment>
<feature type="DNA-binding region" description="OmpR/PhoB-type" evidence="7">
    <location>
        <begin position="1"/>
        <end position="101"/>
    </location>
</feature>
<dbReference type="SMART" id="SM00862">
    <property type="entry name" value="Trans_reg_C"/>
    <property type="match status" value="1"/>
</dbReference>